<keyword evidence="1" id="KW-0472">Membrane</keyword>
<feature type="transmembrane region" description="Helical" evidence="1">
    <location>
        <begin position="70"/>
        <end position="89"/>
    </location>
</feature>
<evidence type="ECO:0000313" key="2">
    <source>
        <dbReference type="EMBL" id="MFI9103269.1"/>
    </source>
</evidence>
<evidence type="ECO:0008006" key="4">
    <source>
        <dbReference type="Google" id="ProtNLM"/>
    </source>
</evidence>
<dbReference type="RefSeq" id="WP_399652033.1">
    <property type="nucleotide sequence ID" value="NZ_JBITYG010000006.1"/>
</dbReference>
<organism evidence="2 3">
    <name type="scientific">Streptomyces fildesensis</name>
    <dbReference type="NCBI Taxonomy" id="375757"/>
    <lineage>
        <taxon>Bacteria</taxon>
        <taxon>Bacillati</taxon>
        <taxon>Actinomycetota</taxon>
        <taxon>Actinomycetes</taxon>
        <taxon>Kitasatosporales</taxon>
        <taxon>Streptomycetaceae</taxon>
        <taxon>Streptomyces</taxon>
    </lineage>
</organism>
<evidence type="ECO:0000313" key="3">
    <source>
        <dbReference type="Proteomes" id="UP001614394"/>
    </source>
</evidence>
<accession>A0ABW8CA00</accession>
<protein>
    <recommendedName>
        <fullName evidence="4">Integral membrane protein</fullName>
    </recommendedName>
</protein>
<keyword evidence="1" id="KW-0812">Transmembrane</keyword>
<proteinExistence type="predicted"/>
<sequence>MRWIKSDSHRLKARLKNSLAPEAGPPAKIRTAQRMSRIWKVRLLSAAWIAVSTANPLVQKWLAPNGDLTGISLPASFIVIGVVGVPLGVGLGRLGAQREAAAAAVLSVVATAAPGLASFGPYSNRAWTPFLAIVLALLFVVLALPLPGLGLVIGWALRDWRGRCARHPADGVGGRRQASTPAARRTS</sequence>
<dbReference type="Proteomes" id="UP001614394">
    <property type="component" value="Unassembled WGS sequence"/>
</dbReference>
<comment type="caution">
    <text evidence="2">The sequence shown here is derived from an EMBL/GenBank/DDBJ whole genome shotgun (WGS) entry which is preliminary data.</text>
</comment>
<keyword evidence="1" id="KW-1133">Transmembrane helix</keyword>
<keyword evidence="3" id="KW-1185">Reference proteome</keyword>
<dbReference type="EMBL" id="JBITYG010000006">
    <property type="protein sequence ID" value="MFI9103269.1"/>
    <property type="molecule type" value="Genomic_DNA"/>
</dbReference>
<gene>
    <name evidence="2" type="ORF">ACIGXA_22370</name>
</gene>
<feature type="transmembrane region" description="Helical" evidence="1">
    <location>
        <begin position="39"/>
        <end position="58"/>
    </location>
</feature>
<reference evidence="2 3" key="1">
    <citation type="submission" date="2024-10" db="EMBL/GenBank/DDBJ databases">
        <title>The Natural Products Discovery Center: Release of the First 8490 Sequenced Strains for Exploring Actinobacteria Biosynthetic Diversity.</title>
        <authorList>
            <person name="Kalkreuter E."/>
            <person name="Kautsar S.A."/>
            <person name="Yang D."/>
            <person name="Bader C.D."/>
            <person name="Teijaro C.N."/>
            <person name="Fluegel L."/>
            <person name="Davis C.M."/>
            <person name="Simpson J.R."/>
            <person name="Lauterbach L."/>
            <person name="Steele A.D."/>
            <person name="Gui C."/>
            <person name="Meng S."/>
            <person name="Li G."/>
            <person name="Viehrig K."/>
            <person name="Ye F."/>
            <person name="Su P."/>
            <person name="Kiefer A.F."/>
            <person name="Nichols A."/>
            <person name="Cepeda A.J."/>
            <person name="Yan W."/>
            <person name="Fan B."/>
            <person name="Jiang Y."/>
            <person name="Adhikari A."/>
            <person name="Zheng C.-J."/>
            <person name="Schuster L."/>
            <person name="Cowan T.M."/>
            <person name="Smanski M.J."/>
            <person name="Chevrette M.G."/>
            <person name="De Carvalho L.P.S."/>
            <person name="Shen B."/>
        </authorList>
    </citation>
    <scope>NUCLEOTIDE SEQUENCE [LARGE SCALE GENOMIC DNA]</scope>
    <source>
        <strain evidence="2 3">NPDC053399</strain>
    </source>
</reference>
<evidence type="ECO:0000256" key="1">
    <source>
        <dbReference type="SAM" id="Phobius"/>
    </source>
</evidence>
<name>A0ABW8CA00_9ACTN</name>
<feature type="transmembrane region" description="Helical" evidence="1">
    <location>
        <begin position="131"/>
        <end position="157"/>
    </location>
</feature>
<feature type="transmembrane region" description="Helical" evidence="1">
    <location>
        <begin position="101"/>
        <end position="119"/>
    </location>
</feature>